<evidence type="ECO:0000256" key="2">
    <source>
        <dbReference type="SAM" id="SignalP"/>
    </source>
</evidence>
<dbReference type="GeneID" id="73337930"/>
<feature type="compositionally biased region" description="Gly residues" evidence="1">
    <location>
        <begin position="1103"/>
        <end position="1116"/>
    </location>
</feature>
<name>A0A9Q8WCT1_9PEZI</name>
<organism evidence="3 4">
    <name type="scientific">Colletotrichum lupini</name>
    <dbReference type="NCBI Taxonomy" id="145971"/>
    <lineage>
        <taxon>Eukaryota</taxon>
        <taxon>Fungi</taxon>
        <taxon>Dikarya</taxon>
        <taxon>Ascomycota</taxon>
        <taxon>Pezizomycotina</taxon>
        <taxon>Sordariomycetes</taxon>
        <taxon>Hypocreomycetidae</taxon>
        <taxon>Glomerellales</taxon>
        <taxon>Glomerellaceae</taxon>
        <taxon>Colletotrichum</taxon>
        <taxon>Colletotrichum acutatum species complex</taxon>
    </lineage>
</organism>
<dbReference type="KEGG" id="clup:CLUP02_03903"/>
<feature type="compositionally biased region" description="Low complexity" evidence="1">
    <location>
        <begin position="1088"/>
        <end position="1102"/>
    </location>
</feature>
<reference evidence="3" key="1">
    <citation type="journal article" date="2021" name="Mol. Plant Microbe Interact.">
        <title>Complete Genome Sequence of the Plant-Pathogenic Fungus Colletotrichum lupini.</title>
        <authorList>
            <person name="Baroncelli R."/>
            <person name="Pensec F."/>
            <person name="Da Lio D."/>
            <person name="Boufleur T."/>
            <person name="Vicente I."/>
            <person name="Sarrocco S."/>
            <person name="Picot A."/>
            <person name="Baraldi E."/>
            <person name="Sukno S."/>
            <person name="Thon M."/>
            <person name="Le Floch G."/>
        </authorList>
    </citation>
    <scope>NUCLEOTIDE SEQUENCE</scope>
    <source>
        <strain evidence="3">IMI 504893</strain>
    </source>
</reference>
<evidence type="ECO:0000313" key="4">
    <source>
        <dbReference type="Proteomes" id="UP000830671"/>
    </source>
</evidence>
<dbReference type="PANTHER" id="PTHR34693">
    <property type="entry name" value="PROTEIN PAR32"/>
    <property type="match status" value="1"/>
</dbReference>
<dbReference type="PANTHER" id="PTHR34693:SF1">
    <property type="entry name" value="PROTEIN PAR32"/>
    <property type="match status" value="1"/>
</dbReference>
<gene>
    <name evidence="3" type="ORF">CLUP02_03903</name>
</gene>
<evidence type="ECO:0000256" key="1">
    <source>
        <dbReference type="SAM" id="MobiDB-lite"/>
    </source>
</evidence>
<feature type="region of interest" description="Disordered" evidence="1">
    <location>
        <begin position="1038"/>
        <end position="1163"/>
    </location>
</feature>
<feature type="chain" id="PRO_5040332344" evidence="2">
    <location>
        <begin position="24"/>
        <end position="1163"/>
    </location>
</feature>
<dbReference type="EMBL" id="CP019474">
    <property type="protein sequence ID" value="UQC78426.1"/>
    <property type="molecule type" value="Genomic_DNA"/>
</dbReference>
<dbReference type="Pfam" id="PF12223">
    <property type="entry name" value="DUF3602"/>
    <property type="match status" value="1"/>
</dbReference>
<dbReference type="AlphaFoldDB" id="A0A9Q8WCT1"/>
<dbReference type="RefSeq" id="XP_049140063.1">
    <property type="nucleotide sequence ID" value="XM_049282920.1"/>
</dbReference>
<accession>A0A9Q8WCT1</accession>
<dbReference type="InterPro" id="IPR053203">
    <property type="entry name" value="Cisplatin_resist-associated"/>
</dbReference>
<evidence type="ECO:0000313" key="3">
    <source>
        <dbReference type="EMBL" id="UQC78426.1"/>
    </source>
</evidence>
<protein>
    <submittedName>
        <fullName evidence="3">Uncharacterized protein</fullName>
    </submittedName>
</protein>
<feature type="signal peptide" evidence="2">
    <location>
        <begin position="1"/>
        <end position="23"/>
    </location>
</feature>
<feature type="compositionally biased region" description="Basic and acidic residues" evidence="1">
    <location>
        <begin position="1126"/>
        <end position="1139"/>
    </location>
</feature>
<keyword evidence="4" id="KW-1185">Reference proteome</keyword>
<feature type="compositionally biased region" description="Polar residues" evidence="1">
    <location>
        <begin position="1041"/>
        <end position="1055"/>
    </location>
</feature>
<proteinExistence type="predicted"/>
<dbReference type="InterPro" id="IPR022024">
    <property type="entry name" value="DUF3602"/>
</dbReference>
<dbReference type="Proteomes" id="UP000830671">
    <property type="component" value="Chromosome 2"/>
</dbReference>
<sequence length="1163" mass="125615">MPPSVSTIADLCALALIWHFGSSTLSFTIVVSCSSFFEKGDVIVNLLFLDWICMATGSRLRECEEQGTSSISNQAEDSSSTALLGTQCRPGKRYLSGDSALVSHVPGEAPIHPYLNQGNSCGFNPTSDKQSPTPCAVQALVSGLETCYNHQRVATMESHHQSTTTTTVYRTLPHTRNVLPIIRARAGHHNHTPGASPPPAHLLHHLLTRYRPLLTVGLPGLKLTEAALEQREPDQTAFLSGPAYYTVLKLPLTGNPLESDRVQLLARISGAAIAIRDGQLAPSPPPSGAMRASALGKSGGFSCLWRNVVHPVIIALPDADRRLCCLLLPLTGQNQNGMLLPLDTIPGLGIGNAVPRSSAEISSNINLLANVRRWPSHTAREKDTRTLCPNLGYSQPRLHRHYLSSLCSYHRNVDEPLLSQEKDITKLSLWHRLGTLGSPVTPAGLTSLGQPPAYASHLDSLTVSTPSPVSTPATIGDSTILKWTSPKAGFGRRKLASSKALGSASGVVVALREIEMEETLFNGPTNYRRQLAMLLRGCLVGRRLKRAINHVGISSSCPIPMICDRQRVPTRRPGTTKHSPNIVPRQIIVFKRIGAHSDYSHIERVEREPPGQIVDCSQNFSSTAVGQSRQCHAIPKLVSPCIKALPSRQQPPPIVAGRTISQNGCAGGLSYGNSSFFLSFHQDTDAWDLSPQLLSETVQHGICYVVIPARCHDENRRTAETPVDATFTNGLVSVGCVSLSKTLSTRVDTTQKWGPLHLSLERRVRDAHGIPRQSVRGFAFTSPISSVPASAKAFHGRFIGDREKVFGATTPSTSLSPDDENAPKRSLQGTAIVEDLTKSCILADVPVDLSLNLSEAEQNYPLTAAHGRSRNNEWHFMSGCSDRQASAALRELSLALLSRTRILFPEDSGQPALSNPVFRNRLINPAAPHYAKIPGSIFWISVPHFYLVHYTFSTYPARPSRIVVPFRPQHQARGSPVATTMSDVFRKVGRGGSGNFFSKKDVDDAEKAKPEVTRETVCPSRAIRSLPKMIHGKQDIEAQKSTDVAASSTSPTSTGYVRAGRGGSGNYVDPTSLPGTKQQEELASKTQAAVNASIARSAARGASGRGGAGNYTGGVVPGAEASEEEEVKRKEALEKKIIEDVEAGLPMPPKAFHHTTKKEEEGA</sequence>
<keyword evidence="2" id="KW-0732">Signal</keyword>